<proteinExistence type="predicted"/>
<comment type="caution">
    <text evidence="3">The sequence shown here is derived from an EMBL/GenBank/DDBJ whole genome shotgun (WGS) entry which is preliminary data.</text>
</comment>
<keyword evidence="4" id="KW-1185">Reference proteome</keyword>
<keyword evidence="1" id="KW-0812">Transmembrane</keyword>
<name>A0A8S1ITU7_9CHLO</name>
<keyword evidence="1" id="KW-1133">Transmembrane helix</keyword>
<keyword evidence="2" id="KW-0732">Signal</keyword>
<gene>
    <name evidence="3" type="ORF">OSTQU699_LOCUS3912</name>
</gene>
<dbReference type="AlphaFoldDB" id="A0A8S1ITU7"/>
<reference evidence="3" key="1">
    <citation type="submission" date="2020-12" db="EMBL/GenBank/DDBJ databases">
        <authorList>
            <person name="Iha C."/>
        </authorList>
    </citation>
    <scope>NUCLEOTIDE SEQUENCE</scope>
</reference>
<evidence type="ECO:0000256" key="1">
    <source>
        <dbReference type="SAM" id="Phobius"/>
    </source>
</evidence>
<sequence>MFAAVGVGWWFLFLAASWGAGALAQADWREETSAWQARSRTASRHLLAPSAGGMTTQEAEDVLQFLGIDDHGPIVYMGRTADCPLTDLSSDAAATLDGFCEAIQRMRRCRGRDSREPGLARPLFHMSCQNQTCVETLSFTATACDLNARLGLPLKDAVNRSCELTLPETANTSKPHLPSFLTPDGRRSMFDCLLGWPTGTELFKKYTCVEGFFRLQVSNRLGGQAFVPDMALYRCIRDIRCGEGEEGGLWFEGEYICYLPEGSRVALTSWAAGGGGLVAPFLWACALLLSVVWRDWPTGA</sequence>
<dbReference type="Proteomes" id="UP000708148">
    <property type="component" value="Unassembled WGS sequence"/>
</dbReference>
<evidence type="ECO:0000313" key="3">
    <source>
        <dbReference type="EMBL" id="CAD7698551.1"/>
    </source>
</evidence>
<keyword evidence="1" id="KW-0472">Membrane</keyword>
<dbReference type="EMBL" id="CAJHUC010000849">
    <property type="protein sequence ID" value="CAD7698551.1"/>
    <property type="molecule type" value="Genomic_DNA"/>
</dbReference>
<feature type="signal peptide" evidence="2">
    <location>
        <begin position="1"/>
        <end position="24"/>
    </location>
</feature>
<evidence type="ECO:0000313" key="4">
    <source>
        <dbReference type="Proteomes" id="UP000708148"/>
    </source>
</evidence>
<feature type="transmembrane region" description="Helical" evidence="1">
    <location>
        <begin position="270"/>
        <end position="293"/>
    </location>
</feature>
<organism evidence="3 4">
    <name type="scientific">Ostreobium quekettii</name>
    <dbReference type="NCBI Taxonomy" id="121088"/>
    <lineage>
        <taxon>Eukaryota</taxon>
        <taxon>Viridiplantae</taxon>
        <taxon>Chlorophyta</taxon>
        <taxon>core chlorophytes</taxon>
        <taxon>Ulvophyceae</taxon>
        <taxon>TCBD clade</taxon>
        <taxon>Bryopsidales</taxon>
        <taxon>Ostreobineae</taxon>
        <taxon>Ostreobiaceae</taxon>
        <taxon>Ostreobium</taxon>
    </lineage>
</organism>
<accession>A0A8S1ITU7</accession>
<feature type="chain" id="PRO_5035751349" evidence="2">
    <location>
        <begin position="25"/>
        <end position="300"/>
    </location>
</feature>
<protein>
    <submittedName>
        <fullName evidence="3">Uncharacterized protein</fullName>
    </submittedName>
</protein>
<evidence type="ECO:0000256" key="2">
    <source>
        <dbReference type="SAM" id="SignalP"/>
    </source>
</evidence>